<organism evidence="1 2">
    <name type="scientific">Araneus ventricosus</name>
    <name type="common">Orbweaver spider</name>
    <name type="synonym">Epeira ventricosa</name>
    <dbReference type="NCBI Taxonomy" id="182803"/>
    <lineage>
        <taxon>Eukaryota</taxon>
        <taxon>Metazoa</taxon>
        <taxon>Ecdysozoa</taxon>
        <taxon>Arthropoda</taxon>
        <taxon>Chelicerata</taxon>
        <taxon>Arachnida</taxon>
        <taxon>Araneae</taxon>
        <taxon>Araneomorphae</taxon>
        <taxon>Entelegynae</taxon>
        <taxon>Araneoidea</taxon>
        <taxon>Araneidae</taxon>
        <taxon>Araneus</taxon>
    </lineage>
</organism>
<accession>A0A4Y2GCJ1</accession>
<evidence type="ECO:0000313" key="1">
    <source>
        <dbReference type="EMBL" id="GBM50486.1"/>
    </source>
</evidence>
<sequence length="120" mass="12939">MLSIPMLQYAPKDSSCDRVHDYVTTVFPLKFCAQTALAVTTLRRVHANYPDGPEVLLAGGPRVGVELAEDPSEEVVDALGGGDDVEWRGHRPTVLEAAHPELAAGELPLGVRLLLQRNIG</sequence>
<dbReference type="OrthoDB" id="10521697at2759"/>
<gene>
    <name evidence="1" type="ORF">AVEN_254766_1</name>
</gene>
<proteinExistence type="predicted"/>
<protein>
    <submittedName>
        <fullName evidence="1">Uncharacterized protein</fullName>
    </submittedName>
</protein>
<dbReference type="EMBL" id="BGPR01001301">
    <property type="protein sequence ID" value="GBM50486.1"/>
    <property type="molecule type" value="Genomic_DNA"/>
</dbReference>
<evidence type="ECO:0000313" key="2">
    <source>
        <dbReference type="Proteomes" id="UP000499080"/>
    </source>
</evidence>
<dbReference type="Proteomes" id="UP000499080">
    <property type="component" value="Unassembled WGS sequence"/>
</dbReference>
<dbReference type="AlphaFoldDB" id="A0A4Y2GCJ1"/>
<name>A0A4Y2GCJ1_ARAVE</name>
<comment type="caution">
    <text evidence="1">The sequence shown here is derived from an EMBL/GenBank/DDBJ whole genome shotgun (WGS) entry which is preliminary data.</text>
</comment>
<keyword evidence="2" id="KW-1185">Reference proteome</keyword>
<reference evidence="1 2" key="1">
    <citation type="journal article" date="2019" name="Sci. Rep.">
        <title>Orb-weaving spider Araneus ventricosus genome elucidates the spidroin gene catalogue.</title>
        <authorList>
            <person name="Kono N."/>
            <person name="Nakamura H."/>
            <person name="Ohtoshi R."/>
            <person name="Moran D.A.P."/>
            <person name="Shinohara A."/>
            <person name="Yoshida Y."/>
            <person name="Fujiwara M."/>
            <person name="Mori M."/>
            <person name="Tomita M."/>
            <person name="Arakawa K."/>
        </authorList>
    </citation>
    <scope>NUCLEOTIDE SEQUENCE [LARGE SCALE GENOMIC DNA]</scope>
</reference>